<comment type="caution">
    <text evidence="6">The sequence shown here is derived from an EMBL/GenBank/DDBJ whole genome shotgun (WGS) entry which is preliminary data.</text>
</comment>
<evidence type="ECO:0000313" key="7">
    <source>
        <dbReference type="Proteomes" id="UP001501442"/>
    </source>
</evidence>
<proteinExistence type="inferred from homology"/>
<comment type="similarity">
    <text evidence="1">Belongs to the LysR transcriptional regulatory family.</text>
</comment>
<evidence type="ECO:0000256" key="1">
    <source>
        <dbReference type="ARBA" id="ARBA00009437"/>
    </source>
</evidence>
<dbReference type="Gene3D" id="3.40.190.10">
    <property type="entry name" value="Periplasmic binding protein-like II"/>
    <property type="match status" value="2"/>
</dbReference>
<dbReference type="Pfam" id="PF00126">
    <property type="entry name" value="HTH_1"/>
    <property type="match status" value="1"/>
</dbReference>
<dbReference type="SUPFAM" id="SSF53850">
    <property type="entry name" value="Periplasmic binding protein-like II"/>
    <property type="match status" value="1"/>
</dbReference>
<dbReference type="Pfam" id="PF03466">
    <property type="entry name" value="LysR_substrate"/>
    <property type="match status" value="1"/>
</dbReference>
<dbReference type="InterPro" id="IPR005119">
    <property type="entry name" value="LysR_subst-bd"/>
</dbReference>
<dbReference type="PROSITE" id="PS50931">
    <property type="entry name" value="HTH_LYSR"/>
    <property type="match status" value="1"/>
</dbReference>
<organism evidence="6 7">
    <name type="scientific">Actinoallomurus vinaceus</name>
    <dbReference type="NCBI Taxonomy" id="1080074"/>
    <lineage>
        <taxon>Bacteria</taxon>
        <taxon>Bacillati</taxon>
        <taxon>Actinomycetota</taxon>
        <taxon>Actinomycetes</taxon>
        <taxon>Streptosporangiales</taxon>
        <taxon>Thermomonosporaceae</taxon>
        <taxon>Actinoallomurus</taxon>
    </lineage>
</organism>
<name>A0ABP8TZH5_9ACTN</name>
<dbReference type="SUPFAM" id="SSF46785">
    <property type="entry name" value="Winged helix' DNA-binding domain"/>
    <property type="match status" value="1"/>
</dbReference>
<feature type="domain" description="HTH lysR-type" evidence="5">
    <location>
        <begin position="2"/>
        <end position="59"/>
    </location>
</feature>
<dbReference type="InterPro" id="IPR036388">
    <property type="entry name" value="WH-like_DNA-bd_sf"/>
</dbReference>
<dbReference type="EMBL" id="BAABHK010000001">
    <property type="protein sequence ID" value="GAA4620288.1"/>
    <property type="molecule type" value="Genomic_DNA"/>
</dbReference>
<keyword evidence="4" id="KW-0804">Transcription</keyword>
<evidence type="ECO:0000256" key="2">
    <source>
        <dbReference type="ARBA" id="ARBA00023015"/>
    </source>
</evidence>
<keyword evidence="7" id="KW-1185">Reference proteome</keyword>
<evidence type="ECO:0000256" key="3">
    <source>
        <dbReference type="ARBA" id="ARBA00023125"/>
    </source>
</evidence>
<dbReference type="PANTHER" id="PTHR30346">
    <property type="entry name" value="TRANSCRIPTIONAL DUAL REGULATOR HCAR-RELATED"/>
    <property type="match status" value="1"/>
</dbReference>
<dbReference type="InterPro" id="IPR000847">
    <property type="entry name" value="LysR_HTH_N"/>
</dbReference>
<accession>A0ABP8TZH5</accession>
<protein>
    <submittedName>
        <fullName evidence="6">LysR family transcriptional regulator</fullName>
    </submittedName>
</protein>
<dbReference type="PANTHER" id="PTHR30346:SF29">
    <property type="entry name" value="LYSR SUBSTRATE-BINDING"/>
    <property type="match status" value="1"/>
</dbReference>
<dbReference type="Proteomes" id="UP001501442">
    <property type="component" value="Unassembled WGS sequence"/>
</dbReference>
<sequence length="311" mass="33459">MFDPRHLEVLAEVARTGTYTAAAATLGYTQPAVSYHMRMLERAAGTPLVIKAGRRIQLTNAGRILARQAETVLAALRAAEDELAPFAATRGGRVRLSAFQSGCVSLVPAALADLRRTDPELEVVLTQAGCGRSHELLIAGEVDLALMCDLDDDPVADDAVHTDARLHRVPLMTDRRCVLLPADHPAASASTVALADLAEERWVLETQRSRVMAACRAAGFTPKIAATSDDQLTIHCLVASRVGLAVMNELGTTAHNDHRVVARPLQDWPRRQIFALLWPDMNRVPQVKALIAALHAAATSRDAHPPPPAAT</sequence>
<dbReference type="Gene3D" id="1.10.10.10">
    <property type="entry name" value="Winged helix-like DNA-binding domain superfamily/Winged helix DNA-binding domain"/>
    <property type="match status" value="1"/>
</dbReference>
<evidence type="ECO:0000313" key="6">
    <source>
        <dbReference type="EMBL" id="GAA4620288.1"/>
    </source>
</evidence>
<reference evidence="7" key="1">
    <citation type="journal article" date="2019" name="Int. J. Syst. Evol. Microbiol.">
        <title>The Global Catalogue of Microorganisms (GCM) 10K type strain sequencing project: providing services to taxonomists for standard genome sequencing and annotation.</title>
        <authorList>
            <consortium name="The Broad Institute Genomics Platform"/>
            <consortium name="The Broad Institute Genome Sequencing Center for Infectious Disease"/>
            <person name="Wu L."/>
            <person name="Ma J."/>
        </authorList>
    </citation>
    <scope>NUCLEOTIDE SEQUENCE [LARGE SCALE GENOMIC DNA]</scope>
    <source>
        <strain evidence="7">JCM 17939</strain>
    </source>
</reference>
<evidence type="ECO:0000256" key="4">
    <source>
        <dbReference type="ARBA" id="ARBA00023163"/>
    </source>
</evidence>
<dbReference type="RefSeq" id="WP_345428635.1">
    <property type="nucleotide sequence ID" value="NZ_BAABHK010000001.1"/>
</dbReference>
<keyword evidence="3" id="KW-0238">DNA-binding</keyword>
<gene>
    <name evidence="6" type="ORF">GCM10023196_003680</name>
</gene>
<evidence type="ECO:0000259" key="5">
    <source>
        <dbReference type="PROSITE" id="PS50931"/>
    </source>
</evidence>
<dbReference type="InterPro" id="IPR036390">
    <property type="entry name" value="WH_DNA-bd_sf"/>
</dbReference>
<keyword evidence="2" id="KW-0805">Transcription regulation</keyword>